<dbReference type="EMBL" id="JACGXL010000005">
    <property type="protein sequence ID" value="MBA8888892.1"/>
    <property type="molecule type" value="Genomic_DNA"/>
</dbReference>
<evidence type="ECO:0000313" key="1">
    <source>
        <dbReference type="EMBL" id="MBA8888892.1"/>
    </source>
</evidence>
<keyword evidence="2" id="KW-1185">Reference proteome</keyword>
<reference evidence="1 2" key="1">
    <citation type="submission" date="2020-07" db="EMBL/GenBank/DDBJ databases">
        <title>Genomic Encyclopedia of Type Strains, Phase IV (KMG-V): Genome sequencing to study the core and pangenomes of soil and plant-associated prokaryotes.</title>
        <authorList>
            <person name="Whitman W."/>
        </authorList>
    </citation>
    <scope>NUCLEOTIDE SEQUENCE [LARGE SCALE GENOMIC DNA]</scope>
    <source>
        <strain evidence="1 2">RH2WT43</strain>
    </source>
</reference>
<protein>
    <submittedName>
        <fullName evidence="1">Uncharacterized protein</fullName>
    </submittedName>
</protein>
<organism evidence="1 2">
    <name type="scientific">Dokdonella fugitiva</name>
    <dbReference type="NCBI Taxonomy" id="328517"/>
    <lineage>
        <taxon>Bacteria</taxon>
        <taxon>Pseudomonadati</taxon>
        <taxon>Pseudomonadota</taxon>
        <taxon>Gammaproteobacteria</taxon>
        <taxon>Lysobacterales</taxon>
        <taxon>Rhodanobacteraceae</taxon>
        <taxon>Dokdonella</taxon>
    </lineage>
</organism>
<evidence type="ECO:0000313" key="2">
    <source>
        <dbReference type="Proteomes" id="UP000550401"/>
    </source>
</evidence>
<proteinExistence type="predicted"/>
<accession>A0A839F4C5</accession>
<sequence length="207" mass="23301">MTTQKRKPGRPRKTPPGQSLEQFSIRLSTKLKLALDLLAHHRGVSLSDAIAMLVTQAARSTEARPGTTLDELAEMVVDLEGPARDAYISQTFPQLATPKQRFYNLALHELYARGCPAQPKSEIDLYDAAMDAFKAGESPTQFADRWEGPLGIRPWHTISDAELNQLTESTTREFGLTLFDGMQVFAEVERRKAESKQRTRSKMRRVK</sequence>
<dbReference type="AlphaFoldDB" id="A0A839F4C5"/>
<name>A0A839F4C5_9GAMM</name>
<comment type="caution">
    <text evidence="1">The sequence shown here is derived from an EMBL/GenBank/DDBJ whole genome shotgun (WGS) entry which is preliminary data.</text>
</comment>
<dbReference type="Proteomes" id="UP000550401">
    <property type="component" value="Unassembled WGS sequence"/>
</dbReference>
<dbReference type="RefSeq" id="WP_182531935.1">
    <property type="nucleotide sequence ID" value="NZ_JACGXL010000005.1"/>
</dbReference>
<gene>
    <name evidence="1" type="ORF">FHW12_003128</name>
</gene>